<dbReference type="OrthoDB" id="10012075at2759"/>
<dbReference type="Gene3D" id="2.60.40.10">
    <property type="entry name" value="Immunoglobulins"/>
    <property type="match status" value="1"/>
</dbReference>
<feature type="non-terminal residue" evidence="3">
    <location>
        <position position="1"/>
    </location>
</feature>
<dbReference type="SUPFAM" id="SSF48726">
    <property type="entry name" value="Immunoglobulin"/>
    <property type="match status" value="1"/>
</dbReference>
<proteinExistence type="predicted"/>
<feature type="domain" description="Immunoglobulin-like beta-sandwich" evidence="2">
    <location>
        <begin position="24"/>
        <end position="55"/>
    </location>
</feature>
<organism evidence="3 4">
    <name type="scientific">Clarias magur</name>
    <name type="common">Asian catfish</name>
    <name type="synonym">Macropteronotus magur</name>
    <dbReference type="NCBI Taxonomy" id="1594786"/>
    <lineage>
        <taxon>Eukaryota</taxon>
        <taxon>Metazoa</taxon>
        <taxon>Chordata</taxon>
        <taxon>Craniata</taxon>
        <taxon>Vertebrata</taxon>
        <taxon>Euteleostomi</taxon>
        <taxon>Actinopterygii</taxon>
        <taxon>Neopterygii</taxon>
        <taxon>Teleostei</taxon>
        <taxon>Ostariophysi</taxon>
        <taxon>Siluriformes</taxon>
        <taxon>Clariidae</taxon>
        <taxon>Clarias</taxon>
    </lineage>
</organism>
<keyword evidence="3" id="KW-0675">Receptor</keyword>
<keyword evidence="4" id="KW-1185">Reference proteome</keyword>
<comment type="caution">
    <text evidence="3">The sequence shown here is derived from an EMBL/GenBank/DDBJ whole genome shotgun (WGS) entry which is preliminary data.</text>
</comment>
<dbReference type="Proteomes" id="UP000727407">
    <property type="component" value="Unassembled WGS sequence"/>
</dbReference>
<evidence type="ECO:0000313" key="3">
    <source>
        <dbReference type="EMBL" id="KAF5895800.1"/>
    </source>
</evidence>
<dbReference type="InterPro" id="IPR036179">
    <property type="entry name" value="Ig-like_dom_sf"/>
</dbReference>
<evidence type="ECO:0000259" key="2">
    <source>
        <dbReference type="Pfam" id="PF00047"/>
    </source>
</evidence>
<dbReference type="EMBL" id="QNUK01000305">
    <property type="protein sequence ID" value="KAF5895800.1"/>
    <property type="molecule type" value="Genomic_DNA"/>
</dbReference>
<sequence>LSSLIPAGHAEGRHKPTLRVNQSSIYTGDTVTLRCELHQSTGWEFLWHRYNQQSKPLN</sequence>
<accession>A0A8J4XCM0</accession>
<evidence type="ECO:0000313" key="4">
    <source>
        <dbReference type="Proteomes" id="UP000727407"/>
    </source>
</evidence>
<keyword evidence="1" id="KW-0393">Immunoglobulin domain</keyword>
<dbReference type="AlphaFoldDB" id="A0A8J4XCM0"/>
<dbReference type="InterPro" id="IPR013783">
    <property type="entry name" value="Ig-like_fold"/>
</dbReference>
<feature type="non-terminal residue" evidence="3">
    <location>
        <position position="58"/>
    </location>
</feature>
<protein>
    <submittedName>
        <fullName evidence="3">Fc receptor-like protein 5 isoform X1</fullName>
    </submittedName>
</protein>
<gene>
    <name evidence="3" type="ORF">DAT39_014491</name>
</gene>
<reference evidence="3" key="1">
    <citation type="submission" date="2020-07" db="EMBL/GenBank/DDBJ databases">
        <title>Clarias magur genome sequencing, assembly and annotation.</title>
        <authorList>
            <person name="Kushwaha B."/>
            <person name="Kumar R."/>
            <person name="Das P."/>
            <person name="Joshi C.G."/>
            <person name="Kumar D."/>
            <person name="Nagpure N.S."/>
            <person name="Pandey M."/>
            <person name="Agarwal S."/>
            <person name="Srivastava S."/>
            <person name="Singh M."/>
            <person name="Sahoo L."/>
            <person name="Jayasankar P."/>
            <person name="Meher P.K."/>
            <person name="Koringa P.G."/>
            <person name="Iquebal M.A."/>
            <person name="Das S.P."/>
            <person name="Bit A."/>
            <person name="Patnaik S."/>
            <person name="Patel N."/>
            <person name="Shah T.M."/>
            <person name="Hinsu A."/>
            <person name="Jena J.K."/>
        </authorList>
    </citation>
    <scope>NUCLEOTIDE SEQUENCE</scope>
    <source>
        <strain evidence="3">CIFAMagur01</strain>
        <tissue evidence="3">Testis</tissue>
    </source>
</reference>
<dbReference type="Pfam" id="PF00047">
    <property type="entry name" value="ig"/>
    <property type="match status" value="1"/>
</dbReference>
<evidence type="ECO:0000256" key="1">
    <source>
        <dbReference type="ARBA" id="ARBA00023319"/>
    </source>
</evidence>
<name>A0A8J4XCM0_CLAMG</name>
<dbReference type="InterPro" id="IPR013151">
    <property type="entry name" value="Immunoglobulin_dom"/>
</dbReference>